<evidence type="ECO:0000313" key="4">
    <source>
        <dbReference type="Proteomes" id="UP000273044"/>
    </source>
</evidence>
<dbReference type="Proteomes" id="UP000273044">
    <property type="component" value="Chromosome"/>
</dbReference>
<protein>
    <submittedName>
        <fullName evidence="3">Uncharacterized protein</fullName>
    </submittedName>
</protein>
<dbReference type="GeneID" id="64405525"/>
<proteinExistence type="predicted"/>
<dbReference type="RefSeq" id="WP_061788056.1">
    <property type="nucleotide sequence ID" value="NZ_CAJZDL010000044.1"/>
</dbReference>
<keyword evidence="1" id="KW-0472">Membrane</keyword>
<gene>
    <name evidence="3" type="ORF">NCTC12967_00012</name>
</gene>
<keyword evidence="1" id="KW-1133">Transmembrane helix</keyword>
<evidence type="ECO:0000256" key="1">
    <source>
        <dbReference type="SAM" id="Phobius"/>
    </source>
</evidence>
<evidence type="ECO:0000313" key="3">
    <source>
        <dbReference type="EMBL" id="VEH68757.1"/>
    </source>
</evidence>
<reference evidence="3 4" key="1">
    <citation type="submission" date="2018-12" db="EMBL/GenBank/DDBJ databases">
        <authorList>
            <consortium name="Pathogen Informatics"/>
        </authorList>
    </citation>
    <scope>NUCLEOTIDE SEQUENCE [LARGE SCALE GENOMIC DNA]</scope>
    <source>
        <strain evidence="3 4">NCTC12967</strain>
    </source>
</reference>
<keyword evidence="4" id="KW-1185">Reference proteome</keyword>
<name>A0A448MUD9_9ACTN</name>
<accession>A0A448MUD9</accession>
<feature type="transmembrane region" description="Helical" evidence="1">
    <location>
        <begin position="215"/>
        <end position="236"/>
    </location>
</feature>
<dbReference type="AlphaFoldDB" id="A0A448MUD9"/>
<feature type="chain" id="PRO_5039104322" evidence="2">
    <location>
        <begin position="21"/>
        <end position="295"/>
    </location>
</feature>
<feature type="transmembrane region" description="Helical" evidence="1">
    <location>
        <begin position="272"/>
        <end position="291"/>
    </location>
</feature>
<evidence type="ECO:0000256" key="2">
    <source>
        <dbReference type="SAM" id="SignalP"/>
    </source>
</evidence>
<dbReference type="EMBL" id="LR134406">
    <property type="protein sequence ID" value="VEH68757.1"/>
    <property type="molecule type" value="Genomic_DNA"/>
</dbReference>
<sequence>MIRNFFAGILLLAATLCALAGSVLQWTNHTATSPESTQQLVQAIARDEAVKGAVTDLLRSSIEQRIPESVNQIPGLRTKLKETIGTGVSTAMSSPEVQSAWESTLNDSRETLLKDLTEYGSGRTRTPPSVKVNLDPLISRTWQAIRSNADPEISTYMDQFETPTGVQAKVADVPAQQADQASQILALASYWWLFHVAAGLLLIGGLLLGTRIGRWVLLAVFAAAGLGAVALIRGLGEFVTFPNSGNQLVWTIETQITRQLSSSLSSWLDPLWYGYLGLMIVGLVVAVAKGVRKPA</sequence>
<keyword evidence="1" id="KW-0812">Transmembrane</keyword>
<organism evidence="3 4">
    <name type="scientific">Arachnia propionica</name>
    <dbReference type="NCBI Taxonomy" id="1750"/>
    <lineage>
        <taxon>Bacteria</taxon>
        <taxon>Bacillati</taxon>
        <taxon>Actinomycetota</taxon>
        <taxon>Actinomycetes</taxon>
        <taxon>Propionibacteriales</taxon>
        <taxon>Propionibacteriaceae</taxon>
        <taxon>Arachnia</taxon>
    </lineage>
</organism>
<keyword evidence="2" id="KW-0732">Signal</keyword>
<feature type="signal peptide" evidence="2">
    <location>
        <begin position="1"/>
        <end position="20"/>
    </location>
</feature>
<feature type="transmembrane region" description="Helical" evidence="1">
    <location>
        <begin position="190"/>
        <end position="208"/>
    </location>
</feature>